<dbReference type="InterPro" id="IPR025944">
    <property type="entry name" value="Sigma_54_int_dom_CS"/>
</dbReference>
<dbReference type="SMART" id="SM00382">
    <property type="entry name" value="AAA"/>
    <property type="match status" value="1"/>
</dbReference>
<dbReference type="Gene3D" id="3.40.50.2300">
    <property type="match status" value="1"/>
</dbReference>
<evidence type="ECO:0000313" key="11">
    <source>
        <dbReference type="EMBL" id="RJP66791.1"/>
    </source>
</evidence>
<dbReference type="SUPFAM" id="SSF52540">
    <property type="entry name" value="P-loop containing nucleoside triphosphate hydrolases"/>
    <property type="match status" value="1"/>
</dbReference>
<dbReference type="PROSITE" id="PS50045">
    <property type="entry name" value="SIGMA54_INTERACT_4"/>
    <property type="match status" value="1"/>
</dbReference>
<organism evidence="11 12">
    <name type="scientific">Candidatus Abyssobacteria bacterium SURF_17</name>
    <dbReference type="NCBI Taxonomy" id="2093361"/>
    <lineage>
        <taxon>Bacteria</taxon>
        <taxon>Pseudomonadati</taxon>
        <taxon>Candidatus Hydrogenedentota</taxon>
        <taxon>Candidatus Abyssobacteria</taxon>
    </lineage>
</organism>
<keyword evidence="4" id="KW-0902">Two-component regulatory system</keyword>
<keyword evidence="5" id="KW-0805">Transcription regulation</keyword>
<evidence type="ECO:0000313" key="12">
    <source>
        <dbReference type="Proteomes" id="UP000285961"/>
    </source>
</evidence>
<gene>
    <name evidence="11" type="ORF">C4532_15495</name>
</gene>
<evidence type="ECO:0000256" key="8">
    <source>
        <dbReference type="PROSITE-ProRule" id="PRU00169"/>
    </source>
</evidence>
<dbReference type="Gene3D" id="1.10.10.60">
    <property type="entry name" value="Homeodomain-like"/>
    <property type="match status" value="1"/>
</dbReference>
<dbReference type="PROSITE" id="PS00675">
    <property type="entry name" value="SIGMA54_INTERACT_1"/>
    <property type="match status" value="1"/>
</dbReference>
<dbReference type="Gene3D" id="1.10.8.60">
    <property type="match status" value="1"/>
</dbReference>
<dbReference type="Pfam" id="PF02954">
    <property type="entry name" value="HTH_8"/>
    <property type="match status" value="1"/>
</dbReference>
<keyword evidence="3" id="KW-0067">ATP-binding</keyword>
<dbReference type="Pfam" id="PF00158">
    <property type="entry name" value="Sigma54_activat"/>
    <property type="match status" value="1"/>
</dbReference>
<dbReference type="InterPro" id="IPR025662">
    <property type="entry name" value="Sigma_54_int_dom_ATP-bd_1"/>
</dbReference>
<dbReference type="Pfam" id="PF25601">
    <property type="entry name" value="AAA_lid_14"/>
    <property type="match status" value="1"/>
</dbReference>
<dbReference type="InterPro" id="IPR009057">
    <property type="entry name" value="Homeodomain-like_sf"/>
</dbReference>
<dbReference type="GO" id="GO:0000160">
    <property type="term" value="P:phosphorelay signal transduction system"/>
    <property type="evidence" value="ECO:0007669"/>
    <property type="project" value="UniProtKB-KW"/>
</dbReference>
<dbReference type="PROSITE" id="PS50110">
    <property type="entry name" value="RESPONSE_REGULATORY"/>
    <property type="match status" value="1"/>
</dbReference>
<dbReference type="GO" id="GO:0005524">
    <property type="term" value="F:ATP binding"/>
    <property type="evidence" value="ECO:0007669"/>
    <property type="project" value="UniProtKB-KW"/>
</dbReference>
<protein>
    <submittedName>
        <fullName evidence="11">Sigma-54-dependent Fis family transcriptional regulator</fullName>
    </submittedName>
</protein>
<dbReference type="PRINTS" id="PR01590">
    <property type="entry name" value="HTHFIS"/>
</dbReference>
<name>A0A419ESY7_9BACT</name>
<evidence type="ECO:0000256" key="5">
    <source>
        <dbReference type="ARBA" id="ARBA00023015"/>
    </source>
</evidence>
<keyword evidence="7" id="KW-0804">Transcription</keyword>
<dbReference type="FunFam" id="3.40.50.2300:FF:000018">
    <property type="entry name" value="DNA-binding transcriptional regulator NtrC"/>
    <property type="match status" value="1"/>
</dbReference>
<dbReference type="PANTHER" id="PTHR32071:SF113">
    <property type="entry name" value="ALGINATE BIOSYNTHESIS TRANSCRIPTIONAL REGULATORY PROTEIN ALGB"/>
    <property type="match status" value="1"/>
</dbReference>
<dbReference type="EMBL" id="QZKI01000111">
    <property type="protein sequence ID" value="RJP66791.1"/>
    <property type="molecule type" value="Genomic_DNA"/>
</dbReference>
<dbReference type="Gene3D" id="3.40.50.300">
    <property type="entry name" value="P-loop containing nucleotide triphosphate hydrolases"/>
    <property type="match status" value="1"/>
</dbReference>
<feature type="domain" description="Response regulatory" evidence="10">
    <location>
        <begin position="4"/>
        <end position="118"/>
    </location>
</feature>
<dbReference type="AlphaFoldDB" id="A0A419ESY7"/>
<keyword evidence="2" id="KW-0547">Nucleotide-binding</keyword>
<dbReference type="SUPFAM" id="SSF46689">
    <property type="entry name" value="Homeodomain-like"/>
    <property type="match status" value="1"/>
</dbReference>
<dbReference type="InterPro" id="IPR058031">
    <property type="entry name" value="AAA_lid_NorR"/>
</dbReference>
<dbReference type="FunFam" id="3.40.50.300:FF:000006">
    <property type="entry name" value="DNA-binding transcriptional regulator NtrC"/>
    <property type="match status" value="1"/>
</dbReference>
<dbReference type="CDD" id="cd00009">
    <property type="entry name" value="AAA"/>
    <property type="match status" value="1"/>
</dbReference>
<evidence type="ECO:0000256" key="4">
    <source>
        <dbReference type="ARBA" id="ARBA00023012"/>
    </source>
</evidence>
<feature type="modified residue" description="4-aspartylphosphate" evidence="8">
    <location>
        <position position="53"/>
    </location>
</feature>
<keyword evidence="1 8" id="KW-0597">Phosphoprotein</keyword>
<evidence type="ECO:0000259" key="10">
    <source>
        <dbReference type="PROSITE" id="PS50110"/>
    </source>
</evidence>
<feature type="domain" description="Sigma-54 factor interaction" evidence="9">
    <location>
        <begin position="143"/>
        <end position="372"/>
    </location>
</feature>
<dbReference type="InterPro" id="IPR001789">
    <property type="entry name" value="Sig_transdc_resp-reg_receiver"/>
</dbReference>
<dbReference type="InterPro" id="IPR002078">
    <property type="entry name" value="Sigma_54_int"/>
</dbReference>
<dbReference type="PROSITE" id="PS00688">
    <property type="entry name" value="SIGMA54_INTERACT_3"/>
    <property type="match status" value="1"/>
</dbReference>
<dbReference type="Pfam" id="PF00072">
    <property type="entry name" value="Response_reg"/>
    <property type="match status" value="1"/>
</dbReference>
<dbReference type="PANTHER" id="PTHR32071">
    <property type="entry name" value="TRANSCRIPTIONAL REGULATORY PROTEIN"/>
    <property type="match status" value="1"/>
</dbReference>
<comment type="caution">
    <text evidence="11">The sequence shown here is derived from an EMBL/GenBank/DDBJ whole genome shotgun (WGS) entry which is preliminary data.</text>
</comment>
<dbReference type="GO" id="GO:0043565">
    <property type="term" value="F:sequence-specific DNA binding"/>
    <property type="evidence" value="ECO:0007669"/>
    <property type="project" value="InterPro"/>
</dbReference>
<dbReference type="InterPro" id="IPR027417">
    <property type="entry name" value="P-loop_NTPase"/>
</dbReference>
<dbReference type="InterPro" id="IPR011006">
    <property type="entry name" value="CheY-like_superfamily"/>
</dbReference>
<evidence type="ECO:0000256" key="1">
    <source>
        <dbReference type="ARBA" id="ARBA00022553"/>
    </source>
</evidence>
<evidence type="ECO:0000256" key="6">
    <source>
        <dbReference type="ARBA" id="ARBA00023125"/>
    </source>
</evidence>
<keyword evidence="6" id="KW-0238">DNA-binding</keyword>
<evidence type="ECO:0000256" key="3">
    <source>
        <dbReference type="ARBA" id="ARBA00022840"/>
    </source>
</evidence>
<dbReference type="SMART" id="SM00448">
    <property type="entry name" value="REC"/>
    <property type="match status" value="1"/>
</dbReference>
<evidence type="ECO:0000256" key="2">
    <source>
        <dbReference type="ARBA" id="ARBA00022741"/>
    </source>
</evidence>
<accession>A0A419ESY7</accession>
<dbReference type="InterPro" id="IPR025943">
    <property type="entry name" value="Sigma_54_int_dom_ATP-bd_2"/>
</dbReference>
<reference evidence="11 12" key="1">
    <citation type="journal article" date="2017" name="ISME J.">
        <title>Energy and carbon metabolisms in a deep terrestrial subsurface fluid microbial community.</title>
        <authorList>
            <person name="Momper L."/>
            <person name="Jungbluth S.P."/>
            <person name="Lee M.D."/>
            <person name="Amend J.P."/>
        </authorList>
    </citation>
    <scope>NUCLEOTIDE SEQUENCE [LARGE SCALE GENOMIC DNA]</scope>
    <source>
        <strain evidence="11">SURF_17</strain>
    </source>
</reference>
<dbReference type="InterPro" id="IPR003593">
    <property type="entry name" value="AAA+_ATPase"/>
</dbReference>
<dbReference type="InterPro" id="IPR002197">
    <property type="entry name" value="HTH_Fis"/>
</dbReference>
<sequence>MQTRILVVDDEDAQREVISDVLTRARYEVAQAAGVTEAIEQVEKNRLDLIITDLKMDDGTGMDVLKEAKRLSPETEVIVMTAYGSIESAVEAMRHGAHDYVTKPFGKDELLVSVQKAIEHKRLRQENLELRELVETRFTVANIVGAGPKMQKLFRLVEKSIPVNSTILIQGESGTGKELVARSIHFNGPRKKKPFIAVNCAAVPENLIESELFGHEKGAFTGAIQMKKGKFELADGGTIFLDEIGDMSLDLQAKLLRVLQEMKIERVGGTELMPVDVRVIAATNKNLEQEVAKGNFREDLFFRLNVIVIEVPPLRERREDIPQLIDHFKKKLSEKFQRKYPTIDSAVVDRLVAYYWPGNVRELENTLERLLVLTDKDKIELSDLPQNLLAPRTIAQQADGLRLPEQGIAIEDVEKQFICEALSRTGGHILKASKLLGMTYKTLQYRIRKYEIKV</sequence>
<proteinExistence type="predicted"/>
<dbReference type="PROSITE" id="PS00676">
    <property type="entry name" value="SIGMA54_INTERACT_2"/>
    <property type="match status" value="1"/>
</dbReference>
<dbReference type="SUPFAM" id="SSF52172">
    <property type="entry name" value="CheY-like"/>
    <property type="match status" value="1"/>
</dbReference>
<evidence type="ECO:0000256" key="7">
    <source>
        <dbReference type="ARBA" id="ARBA00023163"/>
    </source>
</evidence>
<dbReference type="GO" id="GO:0006355">
    <property type="term" value="P:regulation of DNA-templated transcription"/>
    <property type="evidence" value="ECO:0007669"/>
    <property type="project" value="InterPro"/>
</dbReference>
<dbReference type="Proteomes" id="UP000285961">
    <property type="component" value="Unassembled WGS sequence"/>
</dbReference>
<evidence type="ECO:0000259" key="9">
    <source>
        <dbReference type="PROSITE" id="PS50045"/>
    </source>
</evidence>